<dbReference type="EMBL" id="MFMM01000001">
    <property type="protein sequence ID" value="OGG84623.1"/>
    <property type="molecule type" value="Genomic_DNA"/>
</dbReference>
<gene>
    <name evidence="1" type="ORF">A3G90_00870</name>
</gene>
<dbReference type="AlphaFoldDB" id="A0A1F6FFI9"/>
<evidence type="ECO:0000313" key="2">
    <source>
        <dbReference type="Proteomes" id="UP000177325"/>
    </source>
</evidence>
<comment type="caution">
    <text evidence="1">The sequence shown here is derived from an EMBL/GenBank/DDBJ whole genome shotgun (WGS) entry which is preliminary data.</text>
</comment>
<protein>
    <submittedName>
        <fullName evidence="1">Uncharacterized protein</fullName>
    </submittedName>
</protein>
<organism evidence="1 2">
    <name type="scientific">Candidatus Kaiserbacteria bacterium RIFCSPLOWO2_12_FULL_45_26</name>
    <dbReference type="NCBI Taxonomy" id="1798525"/>
    <lineage>
        <taxon>Bacteria</taxon>
        <taxon>Candidatus Kaiseribacteriota</taxon>
    </lineage>
</organism>
<dbReference type="Proteomes" id="UP000177325">
    <property type="component" value="Unassembled WGS sequence"/>
</dbReference>
<reference evidence="1 2" key="1">
    <citation type="journal article" date="2016" name="Nat. Commun.">
        <title>Thousands of microbial genomes shed light on interconnected biogeochemical processes in an aquifer system.</title>
        <authorList>
            <person name="Anantharaman K."/>
            <person name="Brown C.T."/>
            <person name="Hug L.A."/>
            <person name="Sharon I."/>
            <person name="Castelle C.J."/>
            <person name="Probst A.J."/>
            <person name="Thomas B.C."/>
            <person name="Singh A."/>
            <person name="Wilkins M.J."/>
            <person name="Karaoz U."/>
            <person name="Brodie E.L."/>
            <person name="Williams K.H."/>
            <person name="Hubbard S.S."/>
            <person name="Banfield J.F."/>
        </authorList>
    </citation>
    <scope>NUCLEOTIDE SEQUENCE [LARGE SCALE GENOMIC DNA]</scope>
</reference>
<accession>A0A1F6FFI9</accession>
<evidence type="ECO:0000313" key="1">
    <source>
        <dbReference type="EMBL" id="OGG84623.1"/>
    </source>
</evidence>
<proteinExistence type="predicted"/>
<dbReference type="STRING" id="1798525.A3G90_00870"/>
<sequence length="65" mass="7022">MEISQHIIDQAKSMLAQGVVLPAEIKGAPGFFLATHEDSTVHAFGSVEHNGIFYKIGAKRTAKAR</sequence>
<name>A0A1F6FFI9_9BACT</name>